<reference evidence="7" key="1">
    <citation type="submission" date="2011-11" db="EMBL/GenBank/DDBJ databases">
        <title>Complete sequence of Desulfosporosinus orientis DSM 765.</title>
        <authorList>
            <person name="Lucas S."/>
            <person name="Han J."/>
            <person name="Lapidus A."/>
            <person name="Cheng J.-F."/>
            <person name="Goodwin L."/>
            <person name="Pitluck S."/>
            <person name="Peters L."/>
            <person name="Ovchinnikova G."/>
            <person name="Teshima H."/>
            <person name="Detter J.C."/>
            <person name="Han C."/>
            <person name="Tapia R."/>
            <person name="Land M."/>
            <person name="Hauser L."/>
            <person name="Kyrpides N."/>
            <person name="Ivanova N."/>
            <person name="Pagani I."/>
            <person name="Pester M."/>
            <person name="Spring S."/>
            <person name="Ollivier B."/>
            <person name="Rattei T."/>
            <person name="Klenk H.-P."/>
            <person name="Wagner M."/>
            <person name="Loy A."/>
            <person name="Woyke T."/>
        </authorList>
    </citation>
    <scope>NUCLEOTIDE SEQUENCE [LARGE SCALE GENOMIC DNA]</scope>
    <source>
        <strain evidence="7">ATCC 19365 / DSM 765 / NCIMB 8382 / VKM B-1628</strain>
    </source>
</reference>
<dbReference type="Gene3D" id="1.10.287.950">
    <property type="entry name" value="Methyl-accepting chemotaxis protein"/>
    <property type="match status" value="1"/>
</dbReference>
<dbReference type="InterPro" id="IPR029151">
    <property type="entry name" value="Sensor-like_sf"/>
</dbReference>
<dbReference type="AlphaFoldDB" id="G7WJP9"/>
<dbReference type="GO" id="GO:0016020">
    <property type="term" value="C:membrane"/>
    <property type="evidence" value="ECO:0007669"/>
    <property type="project" value="InterPro"/>
</dbReference>
<evidence type="ECO:0000256" key="1">
    <source>
        <dbReference type="ARBA" id="ARBA00023224"/>
    </source>
</evidence>
<reference evidence="6 7" key="2">
    <citation type="journal article" date="2012" name="J. Bacteriol.">
        <title>Complete genome sequences of Desulfosporosinus orientis DSM765T, Desulfosporosinus youngiae DSM17734T, Desulfosporosinus meridiei DSM13257T, and Desulfosporosinus acidiphilus DSM22704T.</title>
        <authorList>
            <person name="Pester M."/>
            <person name="Brambilla E."/>
            <person name="Alazard D."/>
            <person name="Rattei T."/>
            <person name="Weinmaier T."/>
            <person name="Han J."/>
            <person name="Lucas S."/>
            <person name="Lapidus A."/>
            <person name="Cheng J.F."/>
            <person name="Goodwin L."/>
            <person name="Pitluck S."/>
            <person name="Peters L."/>
            <person name="Ovchinnikova G."/>
            <person name="Teshima H."/>
            <person name="Detter J.C."/>
            <person name="Han C.S."/>
            <person name="Tapia R."/>
            <person name="Land M.L."/>
            <person name="Hauser L."/>
            <person name="Kyrpides N.C."/>
            <person name="Ivanova N.N."/>
            <person name="Pagani I."/>
            <person name="Huntmann M."/>
            <person name="Wei C.L."/>
            <person name="Davenport K.W."/>
            <person name="Daligault H."/>
            <person name="Chain P.S."/>
            <person name="Chen A."/>
            <person name="Mavromatis K."/>
            <person name="Markowitz V."/>
            <person name="Szeto E."/>
            <person name="Mikhailova N."/>
            <person name="Pati A."/>
            <person name="Wagner M."/>
            <person name="Woyke T."/>
            <person name="Ollivier B."/>
            <person name="Klenk H.P."/>
            <person name="Spring S."/>
            <person name="Loy A."/>
        </authorList>
    </citation>
    <scope>NUCLEOTIDE SEQUENCE [LARGE SCALE GENOMIC DNA]</scope>
    <source>
        <strain evidence="7">ATCC 19365 / DSM 765 / NCIMB 8382 / VKM B-1628</strain>
    </source>
</reference>
<feature type="transmembrane region" description="Helical" evidence="4">
    <location>
        <begin position="34"/>
        <end position="53"/>
    </location>
</feature>
<proteinExistence type="inferred from homology"/>
<dbReference type="PATRIC" id="fig|768706.3.peg.5190"/>
<dbReference type="GO" id="GO:0006935">
    <property type="term" value="P:chemotaxis"/>
    <property type="evidence" value="ECO:0007669"/>
    <property type="project" value="InterPro"/>
</dbReference>
<accession>G7WJP9</accession>
<dbReference type="PANTHER" id="PTHR32089">
    <property type="entry name" value="METHYL-ACCEPTING CHEMOTAXIS PROTEIN MCPB"/>
    <property type="match status" value="1"/>
</dbReference>
<dbReference type="Pfam" id="PF00015">
    <property type="entry name" value="MCPsignal"/>
    <property type="match status" value="1"/>
</dbReference>
<feature type="domain" description="Methyl-accepting transducer" evidence="5">
    <location>
        <begin position="132"/>
        <end position="368"/>
    </location>
</feature>
<comment type="similarity">
    <text evidence="2">Belongs to the methyl-accepting chemotaxis (MCP) protein family.</text>
</comment>
<keyword evidence="7" id="KW-1185">Reference proteome</keyword>
<dbReference type="SUPFAM" id="SSF58104">
    <property type="entry name" value="Methyl-accepting chemotaxis protein (MCP) signaling domain"/>
    <property type="match status" value="1"/>
</dbReference>
<keyword evidence="4" id="KW-0812">Transmembrane</keyword>
<dbReference type="EMBL" id="CP003108">
    <property type="protein sequence ID" value="AET70486.1"/>
    <property type="molecule type" value="Genomic_DNA"/>
</dbReference>
<dbReference type="SMART" id="SM00283">
    <property type="entry name" value="MA"/>
    <property type="match status" value="1"/>
</dbReference>
<dbReference type="RefSeq" id="WP_014187290.1">
    <property type="nucleotide sequence ID" value="NC_016584.1"/>
</dbReference>
<sequence length="550" mass="58553">MKYRLYPMISLVLLAIFVICGATAYLWGMPAAKLIPLLGGAYILSLAGVLIAVKVSLGKEIQDITTIWGDLKDGNLSGGKGKSAASRSDNNSWAQHIHQEFEKIREAMEAFALESQVGSGQVAAVAEQMTIYLAKLAKGADETCAGTETMNNISQVMLNHVEKTVQEVNGSLEKGRVIGETGKAAMEMGKVAVDEAGKVLGEMNKASGKLSWLRQGSEKLQTEIQGLMEVALNADSVIGSIASISEQTKLLALNASIEAARAGENGRGFAVVAEEVQKLADQVSNNVRDVSLHLVAIKKHADEVRQAALEEVGQIDEGAEATEKAHQVIEGINGILADVLAKTEDINALASEQEVLSGQILGYSAEMTELSRETGRFVSKVSDMVEEERSSIQEIAALGHVLMKASSDLTSITQGFSLASESDNQEAADKAVKILVDLAGEIAKDLSAGSSPDGEKMNKLLSAALSAHPDLEALWLNRRDGTFVESIPPAGIVNASQREWWKEAVRGKNYISPVYVSAITRKPCRTVAIPVVNDQGEVNGVLGTDLKCSA</sequence>
<evidence type="ECO:0000313" key="6">
    <source>
        <dbReference type="EMBL" id="AET70486.1"/>
    </source>
</evidence>
<keyword evidence="4" id="KW-1133">Transmembrane helix</keyword>
<dbReference type="PRINTS" id="PR00260">
    <property type="entry name" value="CHEMTRNSDUCR"/>
</dbReference>
<dbReference type="OrthoDB" id="9816519at2"/>
<keyword evidence="1 3" id="KW-0807">Transducer</keyword>
<dbReference type="Proteomes" id="UP000006346">
    <property type="component" value="Chromosome"/>
</dbReference>
<dbReference type="PROSITE" id="PS50111">
    <property type="entry name" value="CHEMOTAXIS_TRANSDUC_2"/>
    <property type="match status" value="1"/>
</dbReference>
<evidence type="ECO:0000256" key="4">
    <source>
        <dbReference type="SAM" id="Phobius"/>
    </source>
</evidence>
<evidence type="ECO:0000313" key="7">
    <source>
        <dbReference type="Proteomes" id="UP000006346"/>
    </source>
</evidence>
<dbReference type="Gene3D" id="3.30.450.20">
    <property type="entry name" value="PAS domain"/>
    <property type="match status" value="1"/>
</dbReference>
<dbReference type="KEGG" id="dor:Desor_5095"/>
<evidence type="ECO:0000259" key="5">
    <source>
        <dbReference type="PROSITE" id="PS50111"/>
    </source>
</evidence>
<evidence type="ECO:0000256" key="2">
    <source>
        <dbReference type="ARBA" id="ARBA00029447"/>
    </source>
</evidence>
<dbReference type="HOGENOM" id="CLU_000445_107_18_9"/>
<dbReference type="PANTHER" id="PTHR32089:SF112">
    <property type="entry name" value="LYSOZYME-LIKE PROTEIN-RELATED"/>
    <property type="match status" value="1"/>
</dbReference>
<protein>
    <submittedName>
        <fullName evidence="6">Methyl-accepting chemotaxis protein</fullName>
    </submittedName>
</protein>
<dbReference type="eggNOG" id="COG0840">
    <property type="taxonomic scope" value="Bacteria"/>
</dbReference>
<dbReference type="GO" id="GO:0007165">
    <property type="term" value="P:signal transduction"/>
    <property type="evidence" value="ECO:0007669"/>
    <property type="project" value="UniProtKB-KW"/>
</dbReference>
<dbReference type="InterPro" id="IPR004090">
    <property type="entry name" value="Chemotax_Me-accpt_rcpt"/>
</dbReference>
<dbReference type="CDD" id="cd18773">
    <property type="entry name" value="PDC1_HK_sensor"/>
    <property type="match status" value="1"/>
</dbReference>
<dbReference type="GO" id="GO:0004888">
    <property type="term" value="F:transmembrane signaling receptor activity"/>
    <property type="evidence" value="ECO:0007669"/>
    <property type="project" value="InterPro"/>
</dbReference>
<organism evidence="6 7">
    <name type="scientific">Desulfosporosinus orientis (strain ATCC 19365 / DSM 765 / NCIMB 8382 / VKM B-1628 / Singapore I)</name>
    <name type="common">Desulfotomaculum orientis</name>
    <dbReference type="NCBI Taxonomy" id="768706"/>
    <lineage>
        <taxon>Bacteria</taxon>
        <taxon>Bacillati</taxon>
        <taxon>Bacillota</taxon>
        <taxon>Clostridia</taxon>
        <taxon>Eubacteriales</taxon>
        <taxon>Desulfitobacteriaceae</taxon>
        <taxon>Desulfosporosinus</taxon>
    </lineage>
</organism>
<evidence type="ECO:0000256" key="3">
    <source>
        <dbReference type="PROSITE-ProRule" id="PRU00284"/>
    </source>
</evidence>
<dbReference type="SUPFAM" id="SSF103190">
    <property type="entry name" value="Sensory domain-like"/>
    <property type="match status" value="1"/>
</dbReference>
<keyword evidence="4" id="KW-0472">Membrane</keyword>
<dbReference type="STRING" id="768706.Desor_5095"/>
<gene>
    <name evidence="6" type="ordered locus">Desor_5095</name>
</gene>
<dbReference type="InterPro" id="IPR004089">
    <property type="entry name" value="MCPsignal_dom"/>
</dbReference>
<name>G7WJP9_DESOD</name>